<dbReference type="RefSeq" id="WP_092679893.1">
    <property type="nucleotide sequence ID" value="NZ_FNMZ01000001.1"/>
</dbReference>
<dbReference type="OrthoDB" id="9795560at2"/>
<reference evidence="1 2" key="1">
    <citation type="submission" date="2016-10" db="EMBL/GenBank/DDBJ databases">
        <authorList>
            <person name="de Groot N.N."/>
        </authorList>
    </citation>
    <scope>NUCLEOTIDE SEQUENCE [LARGE SCALE GENOMIC DNA]</scope>
    <source>
        <strain evidence="1 2">DSM 17890</strain>
    </source>
</reference>
<dbReference type="Pfam" id="PF11185">
    <property type="entry name" value="DUF2971"/>
    <property type="match status" value="1"/>
</dbReference>
<evidence type="ECO:0000313" key="1">
    <source>
        <dbReference type="EMBL" id="SDW39364.1"/>
    </source>
</evidence>
<dbReference type="EMBL" id="FNMZ01000001">
    <property type="protein sequence ID" value="SDW39364.1"/>
    <property type="molecule type" value="Genomic_DNA"/>
</dbReference>
<name>A0A1H2T7Z8_9RHOB</name>
<dbReference type="InterPro" id="IPR021352">
    <property type="entry name" value="DUF2971"/>
</dbReference>
<evidence type="ECO:0000313" key="2">
    <source>
        <dbReference type="Proteomes" id="UP000199118"/>
    </source>
</evidence>
<accession>A0A1H2T7Z8</accession>
<sequence>MDPLSIKTFLAPIYEAARPVYNEASRLVHYTSAENGLKILSSRSIWMRNTTCMNDYMEIEHGRRALSEAWRSEAGQEVKDLINTMHNDSASKIERLFDLWAPIFSSDTYISCLSIHDESENEFGRLSMWRAYGASSGVALVLNPEPFRVQSSGGGIYSTPVIYATQSELNHEFHKFSQRLSKYHDYVSSLTEDELVQRVFNLFRMLVISLKHPGFCEEREWRVYCQPRFEKAPPMQKEIETIGGVPQHVGKLKLVSSPANGLHGIELTSLLERIIIGPTEHAHMIQLAYVEALEQLGFSDPASKVVLSNIPLRN</sequence>
<dbReference type="Proteomes" id="UP000199118">
    <property type="component" value="Unassembled WGS sequence"/>
</dbReference>
<dbReference type="AlphaFoldDB" id="A0A1H2T7Z8"/>
<keyword evidence="2" id="KW-1185">Reference proteome</keyword>
<proteinExistence type="predicted"/>
<organism evidence="1 2">
    <name type="scientific">Albimonas donghaensis</name>
    <dbReference type="NCBI Taxonomy" id="356660"/>
    <lineage>
        <taxon>Bacteria</taxon>
        <taxon>Pseudomonadati</taxon>
        <taxon>Pseudomonadota</taxon>
        <taxon>Alphaproteobacteria</taxon>
        <taxon>Rhodobacterales</taxon>
        <taxon>Paracoccaceae</taxon>
        <taxon>Albimonas</taxon>
    </lineage>
</organism>
<protein>
    <recommendedName>
        <fullName evidence="3">DUF2971 domain-containing protein</fullName>
    </recommendedName>
</protein>
<gene>
    <name evidence="1" type="ORF">SAMN05444336_101898</name>
</gene>
<evidence type="ECO:0008006" key="3">
    <source>
        <dbReference type="Google" id="ProtNLM"/>
    </source>
</evidence>